<organism evidence="3 4">
    <name type="scientific">Arthrobacter subterraneus</name>
    <dbReference type="NCBI Taxonomy" id="335973"/>
    <lineage>
        <taxon>Bacteria</taxon>
        <taxon>Bacillati</taxon>
        <taxon>Actinomycetota</taxon>
        <taxon>Actinomycetes</taxon>
        <taxon>Micrococcales</taxon>
        <taxon>Micrococcaceae</taxon>
        <taxon>Arthrobacter</taxon>
    </lineage>
</organism>
<evidence type="ECO:0000313" key="4">
    <source>
        <dbReference type="Proteomes" id="UP000199258"/>
    </source>
</evidence>
<name>A0A1G8MHQ3_9MICC</name>
<accession>A0A1G8MHQ3</accession>
<reference evidence="3 4" key="1">
    <citation type="submission" date="2016-10" db="EMBL/GenBank/DDBJ databases">
        <authorList>
            <person name="de Groot N.N."/>
        </authorList>
    </citation>
    <scope>NUCLEOTIDE SEQUENCE [LARGE SCALE GENOMIC DNA]</scope>
    <source>
        <strain evidence="3 4">NP_1H</strain>
    </source>
</reference>
<dbReference type="RefSeq" id="WP_090587751.1">
    <property type="nucleotide sequence ID" value="NZ_FNDT01000018.1"/>
</dbReference>
<dbReference type="GO" id="GO:0004386">
    <property type="term" value="F:helicase activity"/>
    <property type="evidence" value="ECO:0007669"/>
    <property type="project" value="UniProtKB-KW"/>
</dbReference>
<protein>
    <submittedName>
        <fullName evidence="3">ATP-dependent DNA helicase RecG</fullName>
    </submittedName>
</protein>
<dbReference type="PANTHER" id="PTHR30595:SF6">
    <property type="entry name" value="SCHLAFEN ALBA-2 DOMAIN-CONTAINING PROTEIN"/>
    <property type="match status" value="1"/>
</dbReference>
<keyword evidence="3" id="KW-0067">ATP-binding</keyword>
<keyword evidence="4" id="KW-1185">Reference proteome</keyword>
<evidence type="ECO:0000259" key="2">
    <source>
        <dbReference type="Pfam" id="PF04326"/>
    </source>
</evidence>
<dbReference type="InterPro" id="IPR038461">
    <property type="entry name" value="Schlafen_AlbA_2_dom_sf"/>
</dbReference>
<proteinExistence type="predicted"/>
<dbReference type="OrthoDB" id="9768354at2"/>
<evidence type="ECO:0000313" key="3">
    <source>
        <dbReference type="EMBL" id="SDI67436.1"/>
    </source>
</evidence>
<dbReference type="PANTHER" id="PTHR30595">
    <property type="entry name" value="GLPR-RELATED TRANSCRIPTIONAL REPRESSOR"/>
    <property type="match status" value="1"/>
</dbReference>
<gene>
    <name evidence="3" type="ORF">SAMN04488693_1186</name>
</gene>
<evidence type="ECO:0000256" key="1">
    <source>
        <dbReference type="SAM" id="MobiDB-lite"/>
    </source>
</evidence>
<keyword evidence="3" id="KW-0547">Nucleotide-binding</keyword>
<feature type="compositionally biased region" description="Basic and acidic residues" evidence="1">
    <location>
        <begin position="564"/>
        <end position="581"/>
    </location>
</feature>
<dbReference type="AlphaFoldDB" id="A0A1G8MHQ3"/>
<dbReference type="Pfam" id="PF04326">
    <property type="entry name" value="SLFN_AlbA_2"/>
    <property type="match status" value="1"/>
</dbReference>
<keyword evidence="3" id="KW-0347">Helicase</keyword>
<feature type="domain" description="Schlafen AlbA-2" evidence="2">
    <location>
        <begin position="20"/>
        <end position="141"/>
    </location>
</feature>
<dbReference type="Gene3D" id="3.30.565.60">
    <property type="match status" value="1"/>
</dbReference>
<dbReference type="Gene3D" id="3.30.950.30">
    <property type="entry name" value="Schlafen, AAA domain"/>
    <property type="match status" value="1"/>
</dbReference>
<dbReference type="EMBL" id="FNDT01000018">
    <property type="protein sequence ID" value="SDI67436.1"/>
    <property type="molecule type" value="Genomic_DNA"/>
</dbReference>
<sequence length="581" mass="65307">MTLTSDELTELLDRLLAGWENEVVEFKEAARQFSADKTGEYVSALSNEANLRGLASGWLVFGVSNARQVVGTTHLIDVQQRQALKHHIHQSIDQGLTVREVYEVMHSGMRMVLLEVPAARRGIPISWKGDYRARAGESLVPLSLDKLDEIRRQTISADWSAVVVPEATLAHLDTAAIVRARQGFAERYSPRIPAADVDAWDDATFLSKARLTRDGQITRAALLLLGADTSTHLLTPHPAQMTWKLVGEQRANEHFRLPFLLNTTALAKRIRNVQLRLLPPDELIYREISKYDERSLLEALYNCIAHQDYTQNSRIIVTEHADRIVFESVGEFFDGAPDDYALDERTPRQYRNPFLVEAMTELNLIDQMGYGIHRMVQDQVRRFLPLPDYDLSTTGEVKLTIPGAVIDESYSQLLMVRTDLPLEDVLALDRVQKGLDISEKAARHLRRVGLIEGRKPHRRITPRVAAATGAMADYIRTRLQADVHYATLLTDFLRAQGHADRSDVEALLRPALSEALTEQQKATKITNLLTKLRRHGVIVNRGTRTKPRWELSYAGDEDAQSEPIGKKDDGDSDDARGPGSA</sequence>
<dbReference type="Pfam" id="PF13749">
    <property type="entry name" value="HATPase_c_4"/>
    <property type="match status" value="1"/>
</dbReference>
<dbReference type="Proteomes" id="UP000199258">
    <property type="component" value="Unassembled WGS sequence"/>
</dbReference>
<dbReference type="InterPro" id="IPR007421">
    <property type="entry name" value="Schlafen_AlbA_2_dom"/>
</dbReference>
<keyword evidence="3" id="KW-0378">Hydrolase</keyword>
<dbReference type="InterPro" id="IPR038475">
    <property type="entry name" value="RecG_C_sf"/>
</dbReference>
<feature type="region of interest" description="Disordered" evidence="1">
    <location>
        <begin position="549"/>
        <end position="581"/>
    </location>
</feature>
<dbReference type="STRING" id="335973.SAMN04488693_1186"/>